<comment type="caution">
    <text evidence="1">The sequence shown here is derived from an EMBL/GenBank/DDBJ whole genome shotgun (WGS) entry which is preliminary data.</text>
</comment>
<dbReference type="RefSeq" id="WP_144118034.1">
    <property type="nucleotide sequence ID" value="NZ_JACHGE010000003.1"/>
</dbReference>
<evidence type="ECO:0000313" key="2">
    <source>
        <dbReference type="EMBL" id="TSJ72993.1"/>
    </source>
</evidence>
<dbReference type="PROSITE" id="PS51257">
    <property type="entry name" value="PROKAR_LIPOPROTEIN"/>
    <property type="match status" value="1"/>
</dbReference>
<dbReference type="Gene3D" id="3.10.450.50">
    <property type="match status" value="1"/>
</dbReference>
<evidence type="ECO:0000313" key="4">
    <source>
        <dbReference type="Proteomes" id="UP000322315"/>
    </source>
</evidence>
<organism evidence="1 4">
    <name type="scientific">Algibacter amylolyticus</name>
    <dbReference type="NCBI Taxonomy" id="1608400"/>
    <lineage>
        <taxon>Bacteria</taxon>
        <taxon>Pseudomonadati</taxon>
        <taxon>Bacteroidota</taxon>
        <taxon>Flavobacteriia</taxon>
        <taxon>Flavobacteriales</taxon>
        <taxon>Flavobacteriaceae</taxon>
        <taxon>Algibacter</taxon>
    </lineage>
</organism>
<gene>
    <name evidence="1" type="ORF">F2B50_16525</name>
    <name evidence="2" type="ORF">FPF71_16525</name>
</gene>
<reference evidence="1" key="3">
    <citation type="submission" date="2019-09" db="EMBL/GenBank/DDBJ databases">
        <authorList>
            <person name="Zhang D.-C."/>
        </authorList>
    </citation>
    <scope>NUCLEOTIDE SEQUENCE</scope>
    <source>
        <strain evidence="1">RU-4-M-4</strain>
    </source>
</reference>
<dbReference type="EMBL" id="VMBF01000011">
    <property type="protein sequence ID" value="TSJ72993.1"/>
    <property type="molecule type" value="Genomic_DNA"/>
</dbReference>
<keyword evidence="3" id="KW-1185">Reference proteome</keyword>
<name>A0A5M7B2N2_9FLAO</name>
<reference evidence="1 4" key="1">
    <citation type="journal article" date="2015" name="Int. J. Syst. Evol. Microbiol.">
        <title>Algibacter amylolyticus sp. nov., isolated from intertidal sediment.</title>
        <authorList>
            <person name="Zhang D.C."/>
            <person name="Wu J."/>
            <person name="Neuner K."/>
            <person name="Yao J."/>
            <person name="Margesin R."/>
        </authorList>
    </citation>
    <scope>NUCLEOTIDE SEQUENCE [LARGE SCALE GENOMIC DNA]</scope>
    <source>
        <strain evidence="1 4">RU-4-M-4</strain>
    </source>
</reference>
<dbReference type="AlphaFoldDB" id="A0A5M7B2N2"/>
<dbReference type="InterPro" id="IPR032710">
    <property type="entry name" value="NTF2-like_dom_sf"/>
</dbReference>
<reference evidence="2 3" key="2">
    <citation type="submission" date="2019-07" db="EMBL/GenBank/DDBJ databases">
        <title>Algibacter marinivivus sp. nov., isolated from the surface of a marine red alga.</title>
        <authorList>
            <person name="Zhong X."/>
            <person name="Xu W."/>
            <person name="Zhang Y."/>
            <person name="Zhang Q."/>
            <person name="Du Z."/>
        </authorList>
    </citation>
    <scope>NUCLEOTIDE SEQUENCE [LARGE SCALE GENOMIC DNA]</scope>
    <source>
        <strain evidence="2 3">RU-4-M-4</strain>
    </source>
</reference>
<sequence length="170" mass="19494">MKKLFLLGLALYLFVACQDKQQTRYFESSPEIETFKANIKAYESQDWETWKANYADTAKIYHNANKQASPEETMNGMIQTLSNFSEYKLLDDATEIEMIIDKEGNTWVNYWNGWAAKAKLTGKTITVPIHITAQFINGKIVNEYAYYDTSSMRAAIAEVKATRESNTTNK</sequence>
<proteinExistence type="predicted"/>
<evidence type="ECO:0000313" key="3">
    <source>
        <dbReference type="Proteomes" id="UP000315145"/>
    </source>
</evidence>
<dbReference type="EMBL" id="VWRS01000011">
    <property type="protein sequence ID" value="KAA5821481.1"/>
    <property type="molecule type" value="Genomic_DNA"/>
</dbReference>
<dbReference type="Proteomes" id="UP000322315">
    <property type="component" value="Unassembled WGS sequence"/>
</dbReference>
<dbReference type="SUPFAM" id="SSF54427">
    <property type="entry name" value="NTF2-like"/>
    <property type="match status" value="1"/>
</dbReference>
<protein>
    <submittedName>
        <fullName evidence="1">Nuclear transport factor 2 family protein</fullName>
    </submittedName>
</protein>
<dbReference type="OrthoDB" id="824753at2"/>
<accession>A0A5M7B2N2</accession>
<dbReference type="Proteomes" id="UP000315145">
    <property type="component" value="Unassembled WGS sequence"/>
</dbReference>
<evidence type="ECO:0000313" key="1">
    <source>
        <dbReference type="EMBL" id="KAA5821481.1"/>
    </source>
</evidence>